<keyword evidence="5" id="KW-0812">Transmembrane</keyword>
<dbReference type="SUPFAM" id="SSF52151">
    <property type="entry name" value="FabD/lysophospholipase-like"/>
    <property type="match status" value="1"/>
</dbReference>
<dbReference type="CDD" id="cd07199">
    <property type="entry name" value="Pat17_PNPLA8_PNPLA9_like"/>
    <property type="match status" value="1"/>
</dbReference>
<dbReference type="EMBL" id="MLBF01000025">
    <property type="protein sequence ID" value="OLN30355.1"/>
    <property type="molecule type" value="Genomic_DNA"/>
</dbReference>
<gene>
    <name evidence="7" type="ORF">DSOL_3120</name>
</gene>
<evidence type="ECO:0000256" key="2">
    <source>
        <dbReference type="ARBA" id="ARBA00022963"/>
    </source>
</evidence>
<name>A0A1Q8QSM4_9FIRM</name>
<evidence type="ECO:0000313" key="7">
    <source>
        <dbReference type="EMBL" id="OLN30355.1"/>
    </source>
</evidence>
<keyword evidence="5" id="KW-1133">Transmembrane helix</keyword>
<evidence type="ECO:0000259" key="6">
    <source>
        <dbReference type="PROSITE" id="PS51635"/>
    </source>
</evidence>
<dbReference type="GO" id="GO:0016020">
    <property type="term" value="C:membrane"/>
    <property type="evidence" value="ECO:0007669"/>
    <property type="project" value="TreeGrafter"/>
</dbReference>
<keyword evidence="3 4" id="KW-0443">Lipid metabolism</keyword>
<dbReference type="AlphaFoldDB" id="A0A1Q8QSM4"/>
<feature type="short sequence motif" description="GXGXXG" evidence="4">
    <location>
        <begin position="56"/>
        <end position="61"/>
    </location>
</feature>
<accession>A0A1Q8QSM4</accession>
<proteinExistence type="predicted"/>
<feature type="transmembrane region" description="Helical" evidence="5">
    <location>
        <begin position="82"/>
        <end position="104"/>
    </location>
</feature>
<protein>
    <submittedName>
        <fullName evidence="7">Patatin</fullName>
    </submittedName>
</protein>
<dbReference type="STRING" id="1888891.DSOL_3120"/>
<keyword evidence="8" id="KW-1185">Reference proteome</keyword>
<organism evidence="7 8">
    <name type="scientific">Desulfosporosinus metallidurans</name>
    <dbReference type="NCBI Taxonomy" id="1888891"/>
    <lineage>
        <taxon>Bacteria</taxon>
        <taxon>Bacillati</taxon>
        <taxon>Bacillota</taxon>
        <taxon>Clostridia</taxon>
        <taxon>Eubacteriales</taxon>
        <taxon>Desulfitobacteriaceae</taxon>
        <taxon>Desulfosporosinus</taxon>
    </lineage>
</organism>
<dbReference type="PANTHER" id="PTHR24185:SF1">
    <property type="entry name" value="CALCIUM-INDEPENDENT PHOSPHOLIPASE A2-GAMMA"/>
    <property type="match status" value="1"/>
</dbReference>
<comment type="caution">
    <text evidence="7">The sequence shown here is derived from an EMBL/GenBank/DDBJ whole genome shotgun (WGS) entry which is preliminary data.</text>
</comment>
<dbReference type="Pfam" id="PF01734">
    <property type="entry name" value="Patatin"/>
    <property type="match status" value="1"/>
</dbReference>
<keyword evidence="1 4" id="KW-0378">Hydrolase</keyword>
<dbReference type="InterPro" id="IPR002641">
    <property type="entry name" value="PNPLA_dom"/>
</dbReference>
<dbReference type="GO" id="GO:0047499">
    <property type="term" value="F:calcium-independent phospholipase A2 activity"/>
    <property type="evidence" value="ECO:0007669"/>
    <property type="project" value="TreeGrafter"/>
</dbReference>
<feature type="short sequence motif" description="GXSXG" evidence="4">
    <location>
        <begin position="88"/>
        <end position="92"/>
    </location>
</feature>
<sequence>MDRRKIYCSYDYSMDLRLALPLRDMANNRRMAWRRYSPNLAIGRGLIMKKILTIDGGGIKGVFPAAFLASIEDIVGDRIGKYFDLIVGTSTGGILALGLGLGFTAKELLAFYEEYGATIFRSRWVWRLPVINFISGLAATRYKQEPLRNALEQKFGNKLLGECLTRVVIPSLNLETGQVHVYKTSHHPKLVTDYKEKVVDVALATSAAPTYFPAFRATSGVPLVDGGLWANNPVGLSVVEAIGILGWMATDIKVFSLGCTSEALNVRFGRHFALGQLYWAKKISDVFMSAQSSHSLGTAQLLIGKENIFRYNPTVANGKFALDSIEEMSSLRGMGSEYARDTISSIKIFFEEEASPFSPYHGLYNIA</sequence>
<evidence type="ECO:0000256" key="4">
    <source>
        <dbReference type="PROSITE-ProRule" id="PRU01161"/>
    </source>
</evidence>
<dbReference type="Proteomes" id="UP000186102">
    <property type="component" value="Unassembled WGS sequence"/>
</dbReference>
<evidence type="ECO:0000256" key="1">
    <source>
        <dbReference type="ARBA" id="ARBA00022801"/>
    </source>
</evidence>
<dbReference type="PANTHER" id="PTHR24185">
    <property type="entry name" value="CALCIUM-INDEPENDENT PHOSPHOLIPASE A2-GAMMA"/>
    <property type="match status" value="1"/>
</dbReference>
<keyword evidence="5" id="KW-0472">Membrane</keyword>
<keyword evidence="2 4" id="KW-0442">Lipid degradation</keyword>
<dbReference type="PROSITE" id="PS51635">
    <property type="entry name" value="PNPLA"/>
    <property type="match status" value="1"/>
</dbReference>
<dbReference type="GO" id="GO:0016042">
    <property type="term" value="P:lipid catabolic process"/>
    <property type="evidence" value="ECO:0007669"/>
    <property type="project" value="UniProtKB-UniRule"/>
</dbReference>
<dbReference type="OrthoDB" id="9807112at2"/>
<feature type="domain" description="PNPLA" evidence="6">
    <location>
        <begin position="52"/>
        <end position="238"/>
    </location>
</feature>
<dbReference type="NCBIfam" id="NF041079">
    <property type="entry name" value="CBASS_lipase"/>
    <property type="match status" value="1"/>
</dbReference>
<dbReference type="InterPro" id="IPR016035">
    <property type="entry name" value="Acyl_Trfase/lysoPLipase"/>
</dbReference>
<evidence type="ECO:0000256" key="5">
    <source>
        <dbReference type="SAM" id="Phobius"/>
    </source>
</evidence>
<reference evidence="7 8" key="1">
    <citation type="submission" date="2016-09" db="EMBL/GenBank/DDBJ databases">
        <title>Complete genome of Desulfosporosinus sp. OL.</title>
        <authorList>
            <person name="Mardanov A."/>
            <person name="Beletsky A."/>
            <person name="Panova A."/>
            <person name="Karnachuk O."/>
            <person name="Ravin N."/>
        </authorList>
    </citation>
    <scope>NUCLEOTIDE SEQUENCE [LARGE SCALE GENOMIC DNA]</scope>
    <source>
        <strain evidence="7 8">OL</strain>
    </source>
</reference>
<feature type="short sequence motif" description="DGA/G" evidence="4">
    <location>
        <begin position="225"/>
        <end position="227"/>
    </location>
</feature>
<evidence type="ECO:0000256" key="3">
    <source>
        <dbReference type="ARBA" id="ARBA00023098"/>
    </source>
</evidence>
<dbReference type="GO" id="GO:0019369">
    <property type="term" value="P:arachidonate metabolic process"/>
    <property type="evidence" value="ECO:0007669"/>
    <property type="project" value="TreeGrafter"/>
</dbReference>
<evidence type="ECO:0000313" key="8">
    <source>
        <dbReference type="Proteomes" id="UP000186102"/>
    </source>
</evidence>
<feature type="active site" description="Proton acceptor" evidence="4">
    <location>
        <position position="225"/>
    </location>
</feature>
<dbReference type="Gene3D" id="3.40.1090.10">
    <property type="entry name" value="Cytosolic phospholipase A2 catalytic domain"/>
    <property type="match status" value="1"/>
</dbReference>
<feature type="active site" description="Nucleophile" evidence="4">
    <location>
        <position position="90"/>
    </location>
</feature>